<feature type="domain" description="Hypersensitivity response secretion-like HrpJ" evidence="1">
    <location>
        <begin position="50"/>
        <end position="208"/>
    </location>
</feature>
<evidence type="ECO:0000259" key="1">
    <source>
        <dbReference type="Pfam" id="PF07201"/>
    </source>
</evidence>
<dbReference type="STRING" id="1108595.BKX93_20545"/>
<dbReference type="InterPro" id="IPR038347">
    <property type="entry name" value="TyeA_sf"/>
</dbReference>
<dbReference type="SUPFAM" id="SSF140591">
    <property type="entry name" value="Type III secretion system domain"/>
    <property type="match status" value="1"/>
</dbReference>
<evidence type="ECO:0000313" key="3">
    <source>
        <dbReference type="EMBL" id="AOZ52153.1"/>
    </source>
</evidence>
<dbReference type="NCBIfam" id="TIGR02511">
    <property type="entry name" value="type_III_tyeA"/>
    <property type="match status" value="1"/>
</dbReference>
<accession>A0A1D9LLU6</accession>
<evidence type="ECO:0000259" key="2">
    <source>
        <dbReference type="Pfam" id="PF09059"/>
    </source>
</evidence>
<dbReference type="InterPro" id="IPR015144">
    <property type="entry name" value="T3SS_TyeA"/>
</dbReference>
<reference evidence="3 4" key="1">
    <citation type="submission" date="2016-10" db="EMBL/GenBank/DDBJ databases">
        <title>Chromobacterium muskegensis sp. nov., an insecticidal bacterium isolated from Sphagnum bogs.</title>
        <authorList>
            <person name="Sparks M.E."/>
            <person name="Blackburn M.B."/>
            <person name="Gundersen-Rindal D.E."/>
            <person name="Mitchell A."/>
            <person name="Farrar R."/>
            <person name="Kuhar D."/>
        </authorList>
    </citation>
    <scope>NUCLEOTIDE SEQUENCE [LARGE SCALE GENOMIC DNA]</scope>
    <source>
        <strain evidence="3 4">21-1</strain>
    </source>
</reference>
<evidence type="ECO:0000313" key="4">
    <source>
        <dbReference type="Proteomes" id="UP000178776"/>
    </source>
</evidence>
<dbReference type="RefSeq" id="WP_070981141.1">
    <property type="nucleotide sequence ID" value="NZ_CP017707.1"/>
</dbReference>
<organism evidence="3 4">
    <name type="scientific">Chromobacterium vaccinii</name>
    <dbReference type="NCBI Taxonomy" id="1108595"/>
    <lineage>
        <taxon>Bacteria</taxon>
        <taxon>Pseudomonadati</taxon>
        <taxon>Pseudomonadota</taxon>
        <taxon>Betaproteobacteria</taxon>
        <taxon>Neisseriales</taxon>
        <taxon>Chromobacteriaceae</taxon>
        <taxon>Chromobacterium</taxon>
    </lineage>
</organism>
<feature type="domain" description="Type III secretion system effector delivery regulator TyeA" evidence="2">
    <location>
        <begin position="274"/>
        <end position="342"/>
    </location>
</feature>
<dbReference type="GO" id="GO:0046903">
    <property type="term" value="P:secretion"/>
    <property type="evidence" value="ECO:0007669"/>
    <property type="project" value="InterPro"/>
</dbReference>
<protein>
    <submittedName>
        <fullName evidence="3">SepL/TyeA/HrpJ family type III secretion system gatekeeper</fullName>
    </submittedName>
</protein>
<dbReference type="EMBL" id="CP017707">
    <property type="protein sequence ID" value="AOZ52153.1"/>
    <property type="molecule type" value="Genomic_DNA"/>
</dbReference>
<name>A0A1D9LLU6_9NEIS</name>
<dbReference type="Proteomes" id="UP000178776">
    <property type="component" value="Chromosome"/>
</dbReference>
<dbReference type="InterPro" id="IPR010812">
    <property type="entry name" value="HrpJ-like"/>
</dbReference>
<dbReference type="InterPro" id="IPR013351">
    <property type="entry name" value="T3SS_TyeA-rel"/>
</dbReference>
<gene>
    <name evidence="3" type="ORF">BKX93_20545</name>
</gene>
<proteinExistence type="predicted"/>
<dbReference type="GO" id="GO:0019867">
    <property type="term" value="C:outer membrane"/>
    <property type="evidence" value="ECO:0007669"/>
    <property type="project" value="InterPro"/>
</dbReference>
<sequence>MLRLDQVTAGTALGGVDDGIAAQPMGRPAAAESVLALAQAELLEFQSDALTETQEDLGFALGGRLRDNRRGGIGQDGARGRVLAQKLVAELAAVEAADLDSLLSGPQDWQRAPHLLAAMQAQTPDPGRMALQLAAWLAKGRPDAKLRRRMEEALAALTADDTLALSLFGALEYGATTPALRQELLRLYHRAGASRQKLSQWLASLGERDGRQRKLRTMLRVLSYELSASGQAIVGSHLAAVIGDLRLLLRILGLEAHCDQAAAALALPDLDGETLLRGVVSLLEQVWVNADSVAEALPPVEPEQQYRLAHALGRLAQLLPEDCFGDAEQKAQLEAAVAELRDRSLE</sequence>
<dbReference type="Pfam" id="PF07201">
    <property type="entry name" value="HrpJ"/>
    <property type="match status" value="1"/>
</dbReference>
<dbReference type="KEGG" id="cvc:BKX93_20545"/>
<dbReference type="Pfam" id="PF09059">
    <property type="entry name" value="TyeA"/>
    <property type="match status" value="1"/>
</dbReference>
<dbReference type="GeneID" id="68843593"/>
<dbReference type="AlphaFoldDB" id="A0A1D9LLU6"/>
<dbReference type="Gene3D" id="1.20.1280.80">
    <property type="match status" value="1"/>
</dbReference>